<dbReference type="AlphaFoldDB" id="A0A8H4KVC8"/>
<keyword evidence="2 3" id="KW-0378">Hydrolase</keyword>
<comment type="caution">
    <text evidence="5">The sequence shown here is derived from an EMBL/GenBank/DDBJ whole genome shotgun (WGS) entry which is preliminary data.</text>
</comment>
<evidence type="ECO:0000259" key="4">
    <source>
        <dbReference type="Pfam" id="PF00135"/>
    </source>
</evidence>
<dbReference type="PANTHER" id="PTHR11559">
    <property type="entry name" value="CARBOXYLESTERASE"/>
    <property type="match status" value="1"/>
</dbReference>
<dbReference type="GO" id="GO:0016787">
    <property type="term" value="F:hydrolase activity"/>
    <property type="evidence" value="ECO:0007669"/>
    <property type="project" value="UniProtKB-KW"/>
</dbReference>
<feature type="domain" description="Carboxylesterase type B" evidence="4">
    <location>
        <begin position="14"/>
        <end position="207"/>
    </location>
</feature>
<dbReference type="InterPro" id="IPR002018">
    <property type="entry name" value="CarbesteraseB"/>
</dbReference>
<dbReference type="EMBL" id="JAADYS010002646">
    <property type="protein sequence ID" value="KAF4456815.1"/>
    <property type="molecule type" value="Genomic_DNA"/>
</dbReference>
<keyword evidence="6" id="KW-1185">Reference proteome</keyword>
<accession>A0A8H4KVC8</accession>
<protein>
    <recommendedName>
        <fullName evidence="3">Carboxylic ester hydrolase</fullName>
        <ecNumber evidence="3">3.1.1.-</ecNumber>
    </recommendedName>
</protein>
<dbReference type="Pfam" id="PF00135">
    <property type="entry name" value="COesterase"/>
    <property type="match status" value="1"/>
</dbReference>
<evidence type="ECO:0000256" key="1">
    <source>
        <dbReference type="ARBA" id="ARBA00005964"/>
    </source>
</evidence>
<evidence type="ECO:0000313" key="6">
    <source>
        <dbReference type="Proteomes" id="UP000554235"/>
    </source>
</evidence>
<organism evidence="5 6">
    <name type="scientific">Fusarium albosuccineum</name>
    <dbReference type="NCBI Taxonomy" id="1237068"/>
    <lineage>
        <taxon>Eukaryota</taxon>
        <taxon>Fungi</taxon>
        <taxon>Dikarya</taxon>
        <taxon>Ascomycota</taxon>
        <taxon>Pezizomycotina</taxon>
        <taxon>Sordariomycetes</taxon>
        <taxon>Hypocreomycetidae</taxon>
        <taxon>Hypocreales</taxon>
        <taxon>Nectriaceae</taxon>
        <taxon>Fusarium</taxon>
        <taxon>Fusarium decemcellulare species complex</taxon>
    </lineage>
</organism>
<evidence type="ECO:0000313" key="5">
    <source>
        <dbReference type="EMBL" id="KAF4456815.1"/>
    </source>
</evidence>
<sequence>MPKIPGVQYAILKHRFASAEHVQYDGDGIDATKYGIRETLADNVAPTTGGRPQVIGPPAGVDVEQSLIQHPLPKPEFPGVSDVDGLSLNITVPGNVEAIINLQDLPVLVFIHGGGFILGGNWWPQYDLARFVALSIDLVRPVIAVNINYRIGAPGFLTSPELRSAGCKTNNGLRDQRAALRWIQEYIGGFGGDPRNVTVMGQSAGGGQLPMEVADGIAKDVKSALGLDDVSSNDVTQYLLDIPVEDFWTKIPQTVPMIPVIDGDIIHTRVTLRTFSQEAAEMSGKDLIERIMVGRSTLDGSIMAYSGLLARKAGIAASFRGSAAKTLQGHPDALKSLLEHYSLDEVAAITLTDDEALLNILKFITDAAFFMPAVTLASGFPKDSLVFSFDEPNPWNGLFKGHASHILDVAFLFQNYNQFLDDKQRSSAVALATDIITFLNGKAPWKPFNSSGNVCALYKGGKSVFPEASLVQQTGQSPFILETGRDETGPGMDVLMQVFSDFMTAQGI</sequence>
<gene>
    <name evidence="5" type="ORF">FALBO_15333</name>
</gene>
<evidence type="ECO:0000256" key="2">
    <source>
        <dbReference type="ARBA" id="ARBA00022801"/>
    </source>
</evidence>
<dbReference type="OrthoDB" id="3200163at2759"/>
<dbReference type="InterPro" id="IPR019826">
    <property type="entry name" value="Carboxylesterase_B_AS"/>
</dbReference>
<dbReference type="PROSITE" id="PS00122">
    <property type="entry name" value="CARBOXYLESTERASE_B_1"/>
    <property type="match status" value="1"/>
</dbReference>
<evidence type="ECO:0000256" key="3">
    <source>
        <dbReference type="RuleBase" id="RU361235"/>
    </source>
</evidence>
<dbReference type="InterPro" id="IPR029058">
    <property type="entry name" value="AB_hydrolase_fold"/>
</dbReference>
<dbReference type="Proteomes" id="UP000554235">
    <property type="component" value="Unassembled WGS sequence"/>
</dbReference>
<dbReference type="InterPro" id="IPR050309">
    <property type="entry name" value="Type-B_Carboxylest/Lipase"/>
</dbReference>
<comment type="similarity">
    <text evidence="1 3">Belongs to the type-B carboxylesterase/lipase family.</text>
</comment>
<reference evidence="5 6" key="1">
    <citation type="submission" date="2020-01" db="EMBL/GenBank/DDBJ databases">
        <title>Identification and distribution of gene clusters putatively required for synthesis of sphingolipid metabolism inhibitors in phylogenetically diverse species of the filamentous fungus Fusarium.</title>
        <authorList>
            <person name="Kim H.-S."/>
            <person name="Busman M."/>
            <person name="Brown D.W."/>
            <person name="Divon H."/>
            <person name="Uhlig S."/>
            <person name="Proctor R.H."/>
        </authorList>
    </citation>
    <scope>NUCLEOTIDE SEQUENCE [LARGE SCALE GENOMIC DNA]</scope>
    <source>
        <strain evidence="5 6">NRRL 20459</strain>
    </source>
</reference>
<dbReference type="Gene3D" id="3.40.50.1820">
    <property type="entry name" value="alpha/beta hydrolase"/>
    <property type="match status" value="2"/>
</dbReference>
<dbReference type="EC" id="3.1.1.-" evidence="3"/>
<dbReference type="SUPFAM" id="SSF53474">
    <property type="entry name" value="alpha/beta-Hydrolases"/>
    <property type="match status" value="1"/>
</dbReference>
<name>A0A8H4KVC8_9HYPO</name>
<proteinExistence type="inferred from homology"/>